<reference evidence="1 2" key="1">
    <citation type="journal article" date="2024" name="Plant Biotechnol. J.">
        <title>Dendrobium thyrsiflorum genome and its molecular insights into genes involved in important horticultural traits.</title>
        <authorList>
            <person name="Chen B."/>
            <person name="Wang J.Y."/>
            <person name="Zheng P.J."/>
            <person name="Li K.L."/>
            <person name="Liang Y.M."/>
            <person name="Chen X.F."/>
            <person name="Zhang C."/>
            <person name="Zhao X."/>
            <person name="He X."/>
            <person name="Zhang G.Q."/>
            <person name="Liu Z.J."/>
            <person name="Xu Q."/>
        </authorList>
    </citation>
    <scope>NUCLEOTIDE SEQUENCE [LARGE SCALE GENOMIC DNA]</scope>
    <source>
        <strain evidence="1">GZMU011</strain>
    </source>
</reference>
<evidence type="ECO:0000313" key="1">
    <source>
        <dbReference type="EMBL" id="KAL0908093.1"/>
    </source>
</evidence>
<keyword evidence="2" id="KW-1185">Reference proteome</keyword>
<sequence>MKLTELVASYKGLSCSPFLVESSIRRDLPAKSSTYDMVFIIKGVGGKKRWRAARLVSSPQLN</sequence>
<comment type="caution">
    <text evidence="1">The sequence shown here is derived from an EMBL/GenBank/DDBJ whole genome shotgun (WGS) entry which is preliminary data.</text>
</comment>
<gene>
    <name evidence="1" type="ORF">M5K25_022563</name>
</gene>
<protein>
    <submittedName>
        <fullName evidence="1">Uncharacterized protein</fullName>
    </submittedName>
</protein>
<accession>A0ABD0U6H2</accession>
<organism evidence="1 2">
    <name type="scientific">Dendrobium thyrsiflorum</name>
    <name type="common">Pinecone-like raceme dendrobium</name>
    <name type="synonym">Orchid</name>
    <dbReference type="NCBI Taxonomy" id="117978"/>
    <lineage>
        <taxon>Eukaryota</taxon>
        <taxon>Viridiplantae</taxon>
        <taxon>Streptophyta</taxon>
        <taxon>Embryophyta</taxon>
        <taxon>Tracheophyta</taxon>
        <taxon>Spermatophyta</taxon>
        <taxon>Magnoliopsida</taxon>
        <taxon>Liliopsida</taxon>
        <taxon>Asparagales</taxon>
        <taxon>Orchidaceae</taxon>
        <taxon>Epidendroideae</taxon>
        <taxon>Malaxideae</taxon>
        <taxon>Dendrobiinae</taxon>
        <taxon>Dendrobium</taxon>
    </lineage>
</organism>
<proteinExistence type="predicted"/>
<dbReference type="EMBL" id="JANQDX010000017">
    <property type="protein sequence ID" value="KAL0908093.1"/>
    <property type="molecule type" value="Genomic_DNA"/>
</dbReference>
<name>A0ABD0U6H2_DENTH</name>
<evidence type="ECO:0000313" key="2">
    <source>
        <dbReference type="Proteomes" id="UP001552299"/>
    </source>
</evidence>
<dbReference type="Proteomes" id="UP001552299">
    <property type="component" value="Unassembled WGS sequence"/>
</dbReference>
<dbReference type="AlphaFoldDB" id="A0ABD0U6H2"/>